<evidence type="ECO:0000313" key="2">
    <source>
        <dbReference type="Proteomes" id="UP000239590"/>
    </source>
</evidence>
<accession>A0A2S7IR22</accession>
<dbReference type="AlphaFoldDB" id="A0A2S7IR22"/>
<proteinExistence type="predicted"/>
<keyword evidence="2" id="KW-1185">Reference proteome</keyword>
<organism evidence="1 2">
    <name type="scientific">Siphonobacter curvatus</name>
    <dbReference type="NCBI Taxonomy" id="2094562"/>
    <lineage>
        <taxon>Bacteria</taxon>
        <taxon>Pseudomonadati</taxon>
        <taxon>Bacteroidota</taxon>
        <taxon>Cytophagia</taxon>
        <taxon>Cytophagales</taxon>
        <taxon>Cytophagaceae</taxon>
        <taxon>Siphonobacter</taxon>
    </lineage>
</organism>
<dbReference type="EMBL" id="PTRA01000001">
    <property type="protein sequence ID" value="PQA60173.1"/>
    <property type="molecule type" value="Genomic_DNA"/>
</dbReference>
<name>A0A2S7IR22_9BACT</name>
<protein>
    <submittedName>
        <fullName evidence="1">Uncharacterized protein</fullName>
    </submittedName>
</protein>
<dbReference type="Proteomes" id="UP000239590">
    <property type="component" value="Unassembled WGS sequence"/>
</dbReference>
<dbReference type="RefSeq" id="WP_104712164.1">
    <property type="nucleotide sequence ID" value="NZ_PTRA01000001.1"/>
</dbReference>
<evidence type="ECO:0000313" key="1">
    <source>
        <dbReference type="EMBL" id="PQA60173.1"/>
    </source>
</evidence>
<reference evidence="2" key="1">
    <citation type="submission" date="2018-02" db="EMBL/GenBank/DDBJ databases">
        <title>Genome sequencing of Solimonas sp. HR-BB.</title>
        <authorList>
            <person name="Lee Y."/>
            <person name="Jeon C.O."/>
        </authorList>
    </citation>
    <scope>NUCLEOTIDE SEQUENCE [LARGE SCALE GENOMIC DNA]</scope>
    <source>
        <strain evidence="2">HR-U</strain>
    </source>
</reference>
<sequence>MHNQQTQSSASKVIIAIGLIASASMPASSSNNLGSFHPFSKQTPVSTSKNSSSRPKALERVFLIEEIERINQVKNQQLLKLRKTKRFTLDGGIDSLPEETISVLLEKGIEIEHINATEDNSVAFEFNHNNKYHLIEFFQDGDIVLLKGSGPETQAWDALNEDYFEKLNEHFLSVHE</sequence>
<comment type="caution">
    <text evidence="1">The sequence shown here is derived from an EMBL/GenBank/DDBJ whole genome shotgun (WGS) entry which is preliminary data.</text>
</comment>
<gene>
    <name evidence="1" type="ORF">C5O19_11300</name>
</gene>
<dbReference type="OrthoDB" id="10005422at2"/>